<dbReference type="EMBL" id="JBBNAG010000002">
    <property type="protein sequence ID" value="KAK9158980.1"/>
    <property type="molecule type" value="Genomic_DNA"/>
</dbReference>
<sequence length="212" mass="23728">MKMMESSDDDERLYNYSLLFLYVSGICNLFILQFLQAPYGKHFSPRWGPAISPTLAWLLMESPSVFLTLLLFPRGLHSSSPRSLSLISLFLLHYLHRTFVYPFRLPPSSNKTPISIALLAFSFNLLNSYLQSRSISHYVDYDAEGGMGFWARFLGGLLVFLWGMSVNVRSDLALVRLRGEGRGYRVPRGGGLRGSAVLIILGRLLSGLGGLS</sequence>
<evidence type="ECO:0000256" key="2">
    <source>
        <dbReference type="ARBA" id="ARBA00007742"/>
    </source>
</evidence>
<accession>A0AAP0PXL3</accession>
<evidence type="ECO:0000313" key="8">
    <source>
        <dbReference type="EMBL" id="KAK9158980.1"/>
    </source>
</evidence>
<reference evidence="8 9" key="1">
    <citation type="submission" date="2024-01" db="EMBL/GenBank/DDBJ databases">
        <title>Genome assemblies of Stephania.</title>
        <authorList>
            <person name="Yang L."/>
        </authorList>
    </citation>
    <scope>NUCLEOTIDE SEQUENCE [LARGE SCALE GENOMIC DNA]</scope>
    <source>
        <strain evidence="8">JXDWG</strain>
        <tissue evidence="8">Leaf</tissue>
    </source>
</reference>
<evidence type="ECO:0000313" key="9">
    <source>
        <dbReference type="Proteomes" id="UP001419268"/>
    </source>
</evidence>
<feature type="transmembrane region" description="Helical" evidence="6">
    <location>
        <begin position="55"/>
        <end position="72"/>
    </location>
</feature>
<name>A0AAP0PXL3_9MAGN</name>
<evidence type="ECO:0000256" key="5">
    <source>
        <dbReference type="ARBA" id="ARBA00023136"/>
    </source>
</evidence>
<dbReference type="PANTHER" id="PTHR10556:SF43">
    <property type="entry name" value="STEROID 5-ALPHA-REDUCTASE DET2"/>
    <property type="match status" value="1"/>
</dbReference>
<evidence type="ECO:0000256" key="4">
    <source>
        <dbReference type="ARBA" id="ARBA00022989"/>
    </source>
</evidence>
<evidence type="ECO:0000259" key="7">
    <source>
        <dbReference type="Pfam" id="PF02544"/>
    </source>
</evidence>
<feature type="domain" description="3-oxo-5-alpha-steroid 4-dehydrogenase C-terminal" evidence="7">
    <location>
        <begin position="110"/>
        <end position="190"/>
    </location>
</feature>
<feature type="transmembrane region" description="Helical" evidence="6">
    <location>
        <begin position="84"/>
        <end position="101"/>
    </location>
</feature>
<dbReference type="Proteomes" id="UP001419268">
    <property type="component" value="Unassembled WGS sequence"/>
</dbReference>
<protein>
    <recommendedName>
        <fullName evidence="7">3-oxo-5-alpha-steroid 4-dehydrogenase C-terminal domain-containing protein</fullName>
    </recommendedName>
</protein>
<evidence type="ECO:0000256" key="1">
    <source>
        <dbReference type="ARBA" id="ARBA00004141"/>
    </source>
</evidence>
<comment type="caution">
    <text evidence="8">The sequence shown here is derived from an EMBL/GenBank/DDBJ whole genome shotgun (WGS) entry which is preliminary data.</text>
</comment>
<keyword evidence="9" id="KW-1185">Reference proteome</keyword>
<feature type="transmembrane region" description="Helical" evidence="6">
    <location>
        <begin position="150"/>
        <end position="170"/>
    </location>
</feature>
<evidence type="ECO:0000256" key="6">
    <source>
        <dbReference type="SAM" id="Phobius"/>
    </source>
</evidence>
<dbReference type="GO" id="GO:0016132">
    <property type="term" value="P:brassinosteroid biosynthetic process"/>
    <property type="evidence" value="ECO:0007669"/>
    <property type="project" value="TreeGrafter"/>
</dbReference>
<proteinExistence type="inferred from homology"/>
<dbReference type="GO" id="GO:0016020">
    <property type="term" value="C:membrane"/>
    <property type="evidence" value="ECO:0007669"/>
    <property type="project" value="UniProtKB-SubCell"/>
</dbReference>
<keyword evidence="5 6" id="KW-0472">Membrane</keyword>
<comment type="subcellular location">
    <subcellularLocation>
        <location evidence="1">Membrane</location>
        <topology evidence="1">Multi-pass membrane protein</topology>
    </subcellularLocation>
</comment>
<keyword evidence="4 6" id="KW-1133">Transmembrane helix</keyword>
<feature type="transmembrane region" description="Helical" evidence="6">
    <location>
        <begin position="190"/>
        <end position="211"/>
    </location>
</feature>
<dbReference type="AlphaFoldDB" id="A0AAP0PXL3"/>
<organism evidence="8 9">
    <name type="scientific">Stephania cephalantha</name>
    <dbReference type="NCBI Taxonomy" id="152367"/>
    <lineage>
        <taxon>Eukaryota</taxon>
        <taxon>Viridiplantae</taxon>
        <taxon>Streptophyta</taxon>
        <taxon>Embryophyta</taxon>
        <taxon>Tracheophyta</taxon>
        <taxon>Spermatophyta</taxon>
        <taxon>Magnoliopsida</taxon>
        <taxon>Ranunculales</taxon>
        <taxon>Menispermaceae</taxon>
        <taxon>Menispermoideae</taxon>
        <taxon>Cissampelideae</taxon>
        <taxon>Stephania</taxon>
    </lineage>
</organism>
<dbReference type="PANTHER" id="PTHR10556">
    <property type="entry name" value="3-OXO-5-ALPHA-STEROID 4-DEHYDROGENASE"/>
    <property type="match status" value="1"/>
</dbReference>
<gene>
    <name evidence="8" type="ORF">Scep_005554</name>
</gene>
<evidence type="ECO:0000256" key="3">
    <source>
        <dbReference type="ARBA" id="ARBA00022692"/>
    </source>
</evidence>
<dbReference type="InterPro" id="IPR001104">
    <property type="entry name" value="3-oxo-5_a-steroid_4-DH_C"/>
</dbReference>
<dbReference type="GO" id="GO:0016627">
    <property type="term" value="F:oxidoreductase activity, acting on the CH-CH group of donors"/>
    <property type="evidence" value="ECO:0007669"/>
    <property type="project" value="InterPro"/>
</dbReference>
<feature type="transmembrane region" description="Helical" evidence="6">
    <location>
        <begin position="12"/>
        <end position="35"/>
    </location>
</feature>
<dbReference type="Pfam" id="PF02544">
    <property type="entry name" value="Steroid_dh"/>
    <property type="match status" value="1"/>
</dbReference>
<dbReference type="InterPro" id="IPR039357">
    <property type="entry name" value="SRD5A/TECR"/>
</dbReference>
<keyword evidence="3 6" id="KW-0812">Transmembrane</keyword>
<comment type="similarity">
    <text evidence="2">Belongs to the steroid 5-alpha reductase family.</text>
</comment>